<dbReference type="Pfam" id="PF13650">
    <property type="entry name" value="Asp_protease_2"/>
    <property type="match status" value="1"/>
</dbReference>
<sequence length="193" mass="21102">MTPDQTGHTIFLGLLAFATLAWFWLNHRRTPGRGLQSLMGWALLFVGILAAAGLWQDVRGGLDQRQAVFSGDGRIEIPRGFDGHYYVTLEVNGSPTRFVVDTGASGMVLTKIAAEEAGLHPDDLAFYDMAQTANGTVKTAPVTLDSVSLGPFMDRGVRAYVNDGQMMDSLLGMDYLSRFDRLEISGGRMVLER</sequence>
<evidence type="ECO:0000313" key="3">
    <source>
        <dbReference type="Proteomes" id="UP000005713"/>
    </source>
</evidence>
<evidence type="ECO:0000313" key="2">
    <source>
        <dbReference type="EMBL" id="EBA09763.1"/>
    </source>
</evidence>
<evidence type="ECO:0008006" key="4">
    <source>
        <dbReference type="Google" id="ProtNLM"/>
    </source>
</evidence>
<gene>
    <name evidence="2" type="ORF">SSE37_08143</name>
</gene>
<dbReference type="OrthoDB" id="7595324at2"/>
<feature type="transmembrane region" description="Helical" evidence="1">
    <location>
        <begin position="6"/>
        <end position="25"/>
    </location>
</feature>
<reference evidence="2 3" key="1">
    <citation type="submission" date="2006-06" db="EMBL/GenBank/DDBJ databases">
        <authorList>
            <person name="Moran M.A."/>
            <person name="Ferriera S."/>
            <person name="Johnson J."/>
            <person name="Kravitz S."/>
            <person name="Beeson K."/>
            <person name="Sutton G."/>
            <person name="Rogers Y.-H."/>
            <person name="Friedman R."/>
            <person name="Frazier M."/>
            <person name="Venter J.C."/>
        </authorList>
    </citation>
    <scope>NUCLEOTIDE SEQUENCE [LARGE SCALE GENOMIC DNA]</scope>
    <source>
        <strain evidence="2 3">E-37</strain>
    </source>
</reference>
<evidence type="ECO:0000256" key="1">
    <source>
        <dbReference type="SAM" id="Phobius"/>
    </source>
</evidence>
<organism evidence="2 3">
    <name type="scientific">Sagittula stellata (strain ATCC 700073 / DSM 11524 / E-37)</name>
    <dbReference type="NCBI Taxonomy" id="388399"/>
    <lineage>
        <taxon>Bacteria</taxon>
        <taxon>Pseudomonadati</taxon>
        <taxon>Pseudomonadota</taxon>
        <taxon>Alphaproteobacteria</taxon>
        <taxon>Rhodobacterales</taxon>
        <taxon>Roseobacteraceae</taxon>
        <taxon>Sagittula</taxon>
    </lineage>
</organism>
<dbReference type="Gene3D" id="2.40.70.10">
    <property type="entry name" value="Acid Proteases"/>
    <property type="match status" value="1"/>
</dbReference>
<dbReference type="SUPFAM" id="SSF50630">
    <property type="entry name" value="Acid proteases"/>
    <property type="match status" value="1"/>
</dbReference>
<dbReference type="MEROPS" id="A32.002"/>
<dbReference type="AlphaFoldDB" id="A3JZ60"/>
<comment type="caution">
    <text evidence="2">The sequence shown here is derived from an EMBL/GenBank/DDBJ whole genome shotgun (WGS) entry which is preliminary data.</text>
</comment>
<dbReference type="CDD" id="cd05483">
    <property type="entry name" value="retropepsin_like_bacteria"/>
    <property type="match status" value="1"/>
</dbReference>
<dbReference type="Proteomes" id="UP000005713">
    <property type="component" value="Unassembled WGS sequence"/>
</dbReference>
<name>A3JZ60_SAGS3</name>
<dbReference type="RefSeq" id="WP_005855961.1">
    <property type="nucleotide sequence ID" value="NZ_AAYA01000002.1"/>
</dbReference>
<dbReference type="EMBL" id="AAYA01000002">
    <property type="protein sequence ID" value="EBA09763.1"/>
    <property type="molecule type" value="Genomic_DNA"/>
</dbReference>
<dbReference type="InterPro" id="IPR011969">
    <property type="entry name" value="Clan_AA_Asp_peptidase_C"/>
</dbReference>
<keyword evidence="1" id="KW-0472">Membrane</keyword>
<dbReference type="eggNOG" id="COG3577">
    <property type="taxonomic scope" value="Bacteria"/>
</dbReference>
<proteinExistence type="predicted"/>
<dbReference type="InterPro" id="IPR021109">
    <property type="entry name" value="Peptidase_aspartic_dom_sf"/>
</dbReference>
<accession>A3JZ60</accession>
<feature type="transmembrane region" description="Helical" evidence="1">
    <location>
        <begin position="37"/>
        <end position="55"/>
    </location>
</feature>
<keyword evidence="1" id="KW-1133">Transmembrane helix</keyword>
<protein>
    <recommendedName>
        <fullName evidence="4">Peptidase A2 domain-containing protein</fullName>
    </recommendedName>
</protein>
<keyword evidence="3" id="KW-1185">Reference proteome</keyword>
<keyword evidence="1" id="KW-0812">Transmembrane</keyword>
<dbReference type="InterPro" id="IPR034122">
    <property type="entry name" value="Retropepsin-like_bacterial"/>
</dbReference>
<dbReference type="NCBIfam" id="TIGR02281">
    <property type="entry name" value="clan_AA_DTGA"/>
    <property type="match status" value="1"/>
</dbReference>